<evidence type="ECO:0000256" key="7">
    <source>
        <dbReference type="ARBA" id="ARBA00022723"/>
    </source>
</evidence>
<dbReference type="Pfam" id="PF00168">
    <property type="entry name" value="C2"/>
    <property type="match status" value="2"/>
</dbReference>
<keyword evidence="7" id="KW-0479">Metal-binding</keyword>
<feature type="domain" description="C2" evidence="15">
    <location>
        <begin position="465"/>
        <end position="589"/>
    </location>
</feature>
<dbReference type="Pfam" id="PF17047">
    <property type="entry name" value="SMP_LBD"/>
    <property type="match status" value="1"/>
</dbReference>
<evidence type="ECO:0000256" key="6">
    <source>
        <dbReference type="ARBA" id="ARBA00022692"/>
    </source>
</evidence>
<dbReference type="SUPFAM" id="SSF49562">
    <property type="entry name" value="C2 domain (Calcium/lipid-binding domain, CaLB)"/>
    <property type="match status" value="2"/>
</dbReference>
<protein>
    <submittedName>
        <fullName evidence="17">Extended synaptotagmin-3-like</fullName>
    </submittedName>
</protein>
<evidence type="ECO:0000256" key="12">
    <source>
        <dbReference type="ARBA" id="ARBA00023055"/>
    </source>
</evidence>
<keyword evidence="18" id="KW-1185">Reference proteome</keyword>
<evidence type="ECO:0000256" key="3">
    <source>
        <dbReference type="ARBA" id="ARBA00005867"/>
    </source>
</evidence>
<keyword evidence="9" id="KW-0256">Endoplasmic reticulum</keyword>
<dbReference type="PROSITE" id="PS51847">
    <property type="entry name" value="SMP"/>
    <property type="match status" value="1"/>
</dbReference>
<reference evidence="17" key="1">
    <citation type="submission" date="2025-08" db="UniProtKB">
        <authorList>
            <consortium name="Ensembl"/>
        </authorList>
    </citation>
    <scope>IDENTIFICATION</scope>
</reference>
<dbReference type="CDD" id="cd08391">
    <property type="entry name" value="C2A_C2C_Synaptotagmin_like"/>
    <property type="match status" value="1"/>
</dbReference>
<evidence type="ECO:0000313" key="18">
    <source>
        <dbReference type="Proteomes" id="UP000472260"/>
    </source>
</evidence>
<organism evidence="17 18">
    <name type="scientific">Sinocyclocheilus anshuiensis</name>
    <dbReference type="NCBI Taxonomy" id="1608454"/>
    <lineage>
        <taxon>Eukaryota</taxon>
        <taxon>Metazoa</taxon>
        <taxon>Chordata</taxon>
        <taxon>Craniata</taxon>
        <taxon>Vertebrata</taxon>
        <taxon>Euteleostomi</taxon>
        <taxon>Actinopterygii</taxon>
        <taxon>Neopterygii</taxon>
        <taxon>Teleostei</taxon>
        <taxon>Ostariophysi</taxon>
        <taxon>Cypriniformes</taxon>
        <taxon>Cyprinidae</taxon>
        <taxon>Cyprininae</taxon>
        <taxon>Sinocyclocheilus</taxon>
    </lineage>
</organism>
<dbReference type="FunFam" id="2.60.40.150:FF:000025">
    <property type="entry name" value="Extended synaptotagmin 2"/>
    <property type="match status" value="1"/>
</dbReference>
<keyword evidence="14" id="KW-0472">Membrane</keyword>
<keyword evidence="4" id="KW-0813">Transport</keyword>
<evidence type="ECO:0000256" key="4">
    <source>
        <dbReference type="ARBA" id="ARBA00022448"/>
    </source>
</evidence>
<keyword evidence="8" id="KW-0677">Repeat</keyword>
<reference evidence="17" key="2">
    <citation type="submission" date="2025-09" db="UniProtKB">
        <authorList>
            <consortium name="Ensembl"/>
        </authorList>
    </citation>
    <scope>IDENTIFICATION</scope>
</reference>
<proteinExistence type="inferred from homology"/>
<evidence type="ECO:0000259" key="16">
    <source>
        <dbReference type="PROSITE" id="PS51847"/>
    </source>
</evidence>
<dbReference type="InterPro" id="IPR037733">
    <property type="entry name" value="Ext_Synaptotagmin_C2A"/>
</dbReference>
<evidence type="ECO:0000256" key="13">
    <source>
        <dbReference type="ARBA" id="ARBA00023121"/>
    </source>
</evidence>
<dbReference type="GO" id="GO:0035091">
    <property type="term" value="F:phosphatidylinositol binding"/>
    <property type="evidence" value="ECO:0007669"/>
    <property type="project" value="TreeGrafter"/>
</dbReference>
<dbReference type="InterPro" id="IPR051634">
    <property type="entry name" value="Extended_Synaptotagmin"/>
</dbReference>
<keyword evidence="6" id="KW-0812">Transmembrane</keyword>
<evidence type="ECO:0000256" key="2">
    <source>
        <dbReference type="ARBA" id="ARBA00004477"/>
    </source>
</evidence>
<dbReference type="GO" id="GO:0061817">
    <property type="term" value="P:endoplasmic reticulum-plasma membrane tethering"/>
    <property type="evidence" value="ECO:0007669"/>
    <property type="project" value="InterPro"/>
</dbReference>
<comment type="similarity">
    <text evidence="3">Belongs to the extended synaptotagmin family.</text>
</comment>
<dbReference type="FunFam" id="2.60.40.150:FF:000093">
    <property type="entry name" value="Extended synaptotagmin 3"/>
    <property type="match status" value="1"/>
</dbReference>
<dbReference type="InterPro" id="IPR037752">
    <property type="entry name" value="C2C_KIAA1228"/>
</dbReference>
<dbReference type="GO" id="GO:0008429">
    <property type="term" value="F:phosphatidylethanolamine binding"/>
    <property type="evidence" value="ECO:0007669"/>
    <property type="project" value="TreeGrafter"/>
</dbReference>
<dbReference type="GO" id="GO:0005544">
    <property type="term" value="F:calcium-dependent phospholipid binding"/>
    <property type="evidence" value="ECO:0007669"/>
    <property type="project" value="TreeGrafter"/>
</dbReference>
<dbReference type="GO" id="GO:0005509">
    <property type="term" value="F:calcium ion binding"/>
    <property type="evidence" value="ECO:0007669"/>
    <property type="project" value="TreeGrafter"/>
</dbReference>
<dbReference type="PROSITE" id="PS50004">
    <property type="entry name" value="C2"/>
    <property type="match status" value="2"/>
</dbReference>
<dbReference type="PANTHER" id="PTHR45761">
    <property type="entry name" value="EXTENDED SYNAPTOTAGMIN-LIKE PROTEIN 2, ISOFORM C"/>
    <property type="match status" value="1"/>
</dbReference>
<feature type="domain" description="C2" evidence="15">
    <location>
        <begin position="280"/>
        <end position="411"/>
    </location>
</feature>
<dbReference type="InterPro" id="IPR000008">
    <property type="entry name" value="C2_dom"/>
</dbReference>
<keyword evidence="5" id="KW-1003">Cell membrane</keyword>
<dbReference type="SMART" id="SM00239">
    <property type="entry name" value="C2"/>
    <property type="match status" value="2"/>
</dbReference>
<dbReference type="InterPro" id="IPR039010">
    <property type="entry name" value="Synaptotagmin_SMP"/>
</dbReference>
<feature type="domain" description="SMP-LTD" evidence="16">
    <location>
        <begin position="103"/>
        <end position="281"/>
    </location>
</feature>
<dbReference type="GO" id="GO:0031210">
    <property type="term" value="F:phosphatidylcholine binding"/>
    <property type="evidence" value="ECO:0007669"/>
    <property type="project" value="TreeGrafter"/>
</dbReference>
<evidence type="ECO:0000256" key="9">
    <source>
        <dbReference type="ARBA" id="ARBA00022824"/>
    </source>
</evidence>
<dbReference type="PRINTS" id="PR00360">
    <property type="entry name" value="C2DOMAIN"/>
</dbReference>
<dbReference type="InterPro" id="IPR035892">
    <property type="entry name" value="C2_domain_sf"/>
</dbReference>
<dbReference type="GO" id="GO:0005789">
    <property type="term" value="C:endoplasmic reticulum membrane"/>
    <property type="evidence" value="ECO:0007669"/>
    <property type="project" value="UniProtKB-SubCell"/>
</dbReference>
<evidence type="ECO:0000256" key="1">
    <source>
        <dbReference type="ARBA" id="ARBA00004202"/>
    </source>
</evidence>
<dbReference type="GO" id="GO:0006869">
    <property type="term" value="P:lipid transport"/>
    <property type="evidence" value="ECO:0007669"/>
    <property type="project" value="UniProtKB-KW"/>
</dbReference>
<evidence type="ECO:0000256" key="14">
    <source>
        <dbReference type="ARBA" id="ARBA00023136"/>
    </source>
</evidence>
<evidence type="ECO:0000259" key="15">
    <source>
        <dbReference type="PROSITE" id="PS50004"/>
    </source>
</evidence>
<dbReference type="Ensembl" id="ENSSANT00000105571.1">
    <property type="protein sequence ID" value="ENSSANP00000099430.1"/>
    <property type="gene ID" value="ENSSANG00000048853.1"/>
</dbReference>
<keyword evidence="11" id="KW-1133">Transmembrane helix</keyword>
<evidence type="ECO:0000256" key="5">
    <source>
        <dbReference type="ARBA" id="ARBA00022475"/>
    </source>
</evidence>
<name>A0A671SSD1_9TELE</name>
<dbReference type="InterPro" id="IPR031468">
    <property type="entry name" value="SMP_LBD"/>
</dbReference>
<dbReference type="PANTHER" id="PTHR45761:SF4">
    <property type="entry name" value="EXTENDED SYNAPTOTAGMIN-3"/>
    <property type="match status" value="1"/>
</dbReference>
<sequence length="600" mass="68893">CTPSISTGNPGLSVKDVNQLIMEFLMFMMRAIVLCYPVYLTGSLGLSISWILLSMLMWTMWKNNRRWKDQRIDTAIDFLENEKDVISTELKAMNMPAWIHFADVEKAAWINKILQQAWPFFGMYMEKLLIENIQPSVRSSSPHLKTFTFTKVHMGQKAPTITGVRVYTHELETREVILDLNITYEADVDIDADVKPAIKVGVKGLQLQGMLRVILEPLIGQAPLVGGVTMFFIRRPALQVNWTGMTNLLDGPGLSHLSESAIVDIIASLMVLPNRMCFPLIDQVKVDQMKFPLPRGVVRVHVLEARDLVAKDTYMMGLVKGKSDPYTVLRVGNKQFKTKTIKETLNPRWNEVYEFVIHEAPGQELEVKLYDEDTDADDFLGSCSPSSVFEFQWFTLEDIETGQIHMKLQWFSLHTNPALLQEVSLYFLHYNSVDDLDTVLDEHEKKSSLGKLTLPLVRLLNVSDMTMDQRFLLERSGANSQIKMKAVLRVSEDLFSCSERGSDTYVRMYLLPDQTWKHRKRTSVKKKTVNPVFNETFEFAVSMEEARTRKLDVAVKNNKMLHKRERKEIGMVLIDMSEMDLIKGFTEWYELTLPGLKKTN</sequence>
<evidence type="ECO:0000256" key="8">
    <source>
        <dbReference type="ARBA" id="ARBA00022737"/>
    </source>
</evidence>
<comment type="subcellular location">
    <subcellularLocation>
        <location evidence="1">Cell membrane</location>
        <topology evidence="1">Peripheral membrane protein</topology>
    </subcellularLocation>
    <subcellularLocation>
        <location evidence="2">Endoplasmic reticulum membrane</location>
        <topology evidence="2">Multi-pass membrane protein</topology>
    </subcellularLocation>
</comment>
<dbReference type="GO" id="GO:0005886">
    <property type="term" value="C:plasma membrane"/>
    <property type="evidence" value="ECO:0007669"/>
    <property type="project" value="UniProtKB-SubCell"/>
</dbReference>
<dbReference type="AlphaFoldDB" id="A0A671SSD1"/>
<evidence type="ECO:0000256" key="10">
    <source>
        <dbReference type="ARBA" id="ARBA00022837"/>
    </source>
</evidence>
<dbReference type="Proteomes" id="UP000472260">
    <property type="component" value="Unassembled WGS sequence"/>
</dbReference>
<accession>A0A671SSD1</accession>
<keyword evidence="13" id="KW-0446">Lipid-binding</keyword>
<gene>
    <name evidence="17" type="primary">LOC107695576</name>
</gene>
<keyword evidence="10" id="KW-0106">Calcium</keyword>
<dbReference type="Gene3D" id="2.60.40.150">
    <property type="entry name" value="C2 domain"/>
    <property type="match status" value="3"/>
</dbReference>
<keyword evidence="12" id="KW-0445">Lipid transport</keyword>
<evidence type="ECO:0000256" key="11">
    <source>
        <dbReference type="ARBA" id="ARBA00022989"/>
    </source>
</evidence>
<evidence type="ECO:0000313" key="17">
    <source>
        <dbReference type="Ensembl" id="ENSSANP00000099430.1"/>
    </source>
</evidence>
<dbReference type="CDD" id="cd04030">
    <property type="entry name" value="C2C_KIAA1228"/>
    <property type="match status" value="1"/>
</dbReference>